<dbReference type="GO" id="GO:0016491">
    <property type="term" value="F:oxidoreductase activity"/>
    <property type="evidence" value="ECO:0007669"/>
    <property type="project" value="InterPro"/>
</dbReference>
<reference evidence="2 3" key="1">
    <citation type="journal article" date="2015" name="Genome Announc.">
        <title>Draft Genome Sequence and Gene Annotation of the Entomopathogenic Fungus Verticillium hemipterigenum.</title>
        <authorList>
            <person name="Horn F."/>
            <person name="Habel A."/>
            <person name="Scharf D.H."/>
            <person name="Dworschak J."/>
            <person name="Brakhage A.A."/>
            <person name="Guthke R."/>
            <person name="Hertweck C."/>
            <person name="Linde J."/>
        </authorList>
    </citation>
    <scope>NUCLEOTIDE SEQUENCE [LARGE SCALE GENOMIC DNA]</scope>
</reference>
<evidence type="ECO:0000313" key="2">
    <source>
        <dbReference type="EMBL" id="CEJ81975.1"/>
    </source>
</evidence>
<dbReference type="HOGENOM" id="CLU_039076_0_0_1"/>
<feature type="region of interest" description="Disordered" evidence="1">
    <location>
        <begin position="196"/>
        <end position="233"/>
    </location>
</feature>
<sequence>MEVAALGQLLEYVGDMMEIDYVGELGKSDWKDGIDFMDDVEIWATKYEDDHMKALPEIKELGEVLLGLLLSSYPSFARPIGYQVVVTLLGERLRHAFSLPEPSIGTITLVHAALCVRRFIVRYLMLPRLFPVDYLSDPDPKSGRMHKLRYLKEPWYNDATIWTRWNPVAIATRLSGVQIPGDGGAEMKPEGLLFEDVGPKSKMGRGNEEVERLEESARSRVSGGCPFSAKASI</sequence>
<dbReference type="Proteomes" id="UP000039046">
    <property type="component" value="Unassembled WGS sequence"/>
</dbReference>
<proteinExistence type="predicted"/>
<accession>A0A0A1T731</accession>
<dbReference type="STRING" id="1531966.A0A0A1T731"/>
<organism evidence="2 3">
    <name type="scientific">[Torrubiella] hemipterigena</name>
    <dbReference type="NCBI Taxonomy" id="1531966"/>
    <lineage>
        <taxon>Eukaryota</taxon>
        <taxon>Fungi</taxon>
        <taxon>Dikarya</taxon>
        <taxon>Ascomycota</taxon>
        <taxon>Pezizomycotina</taxon>
        <taxon>Sordariomycetes</taxon>
        <taxon>Hypocreomycetidae</taxon>
        <taxon>Hypocreales</taxon>
        <taxon>Clavicipitaceae</taxon>
        <taxon>Clavicipitaceae incertae sedis</taxon>
        <taxon>'Torrubiella' clade</taxon>
    </lineage>
</organism>
<protein>
    <submittedName>
        <fullName evidence="2">Uncharacterized protein</fullName>
    </submittedName>
</protein>
<gene>
    <name evidence="2" type="ORF">VHEMI02071</name>
</gene>
<feature type="compositionally biased region" description="Basic and acidic residues" evidence="1">
    <location>
        <begin position="205"/>
        <end position="218"/>
    </location>
</feature>
<dbReference type="PANTHER" id="PTHR36124:SF1">
    <property type="entry name" value="ER-BOUND OXYGENASE MPAB_MPAB'_RUBBER OXYGENASE CATALYTIC DOMAIN-CONTAINING PROTEIN"/>
    <property type="match status" value="1"/>
</dbReference>
<dbReference type="AlphaFoldDB" id="A0A0A1T731"/>
<dbReference type="OrthoDB" id="545169at2759"/>
<dbReference type="InterPro" id="IPR046366">
    <property type="entry name" value="MPAB"/>
</dbReference>
<name>A0A0A1T731_9HYPO</name>
<keyword evidence="3" id="KW-1185">Reference proteome</keyword>
<evidence type="ECO:0000313" key="3">
    <source>
        <dbReference type="Proteomes" id="UP000039046"/>
    </source>
</evidence>
<dbReference type="PANTHER" id="PTHR36124">
    <property type="match status" value="1"/>
</dbReference>
<dbReference type="EMBL" id="CDHN01000001">
    <property type="protein sequence ID" value="CEJ81975.1"/>
    <property type="molecule type" value="Genomic_DNA"/>
</dbReference>
<evidence type="ECO:0000256" key="1">
    <source>
        <dbReference type="SAM" id="MobiDB-lite"/>
    </source>
</evidence>